<evidence type="ECO:0000313" key="3">
    <source>
        <dbReference type="Proteomes" id="UP000253782"/>
    </source>
</evidence>
<keyword evidence="2" id="KW-0808">Transferase</keyword>
<dbReference type="PANTHER" id="PTHR43451:SF1">
    <property type="entry name" value="ACETYLTRANSFERASE"/>
    <property type="match status" value="1"/>
</dbReference>
<keyword evidence="3" id="KW-1185">Reference proteome</keyword>
<dbReference type="InterPro" id="IPR000182">
    <property type="entry name" value="GNAT_dom"/>
</dbReference>
<name>A0A369UPN4_9GAMM</name>
<feature type="domain" description="N-acetyltransferase" evidence="1">
    <location>
        <begin position="10"/>
        <end position="162"/>
    </location>
</feature>
<dbReference type="PANTHER" id="PTHR43451">
    <property type="entry name" value="ACETYLTRANSFERASE (GNAT) FAMILY PROTEIN"/>
    <property type="match status" value="1"/>
</dbReference>
<dbReference type="Pfam" id="PF13673">
    <property type="entry name" value="Acetyltransf_10"/>
    <property type="match status" value="1"/>
</dbReference>
<reference evidence="2 3" key="1">
    <citation type="submission" date="2018-07" db="EMBL/GenBank/DDBJ databases">
        <title>Dyella tabacisoli L4-6T, whole genome shotgun sequence.</title>
        <authorList>
            <person name="Zhou X.-K."/>
            <person name="Li W.-J."/>
            <person name="Duan Y.-Q."/>
        </authorList>
    </citation>
    <scope>NUCLEOTIDE SEQUENCE [LARGE SCALE GENOMIC DNA]</scope>
    <source>
        <strain evidence="2 3">L4-6</strain>
    </source>
</reference>
<dbReference type="SUPFAM" id="SSF55729">
    <property type="entry name" value="Acyl-CoA N-acyltransferases (Nat)"/>
    <property type="match status" value="1"/>
</dbReference>
<dbReference type="PROSITE" id="PS51186">
    <property type="entry name" value="GNAT"/>
    <property type="match status" value="1"/>
</dbReference>
<evidence type="ECO:0000259" key="1">
    <source>
        <dbReference type="PROSITE" id="PS51186"/>
    </source>
</evidence>
<dbReference type="GO" id="GO:0016747">
    <property type="term" value="F:acyltransferase activity, transferring groups other than amino-acyl groups"/>
    <property type="evidence" value="ECO:0007669"/>
    <property type="project" value="InterPro"/>
</dbReference>
<dbReference type="AlphaFoldDB" id="A0A369UPN4"/>
<dbReference type="EMBL" id="QQAH01000009">
    <property type="protein sequence ID" value="RDD81580.1"/>
    <property type="molecule type" value="Genomic_DNA"/>
</dbReference>
<dbReference type="Gene3D" id="3.40.630.30">
    <property type="match status" value="1"/>
</dbReference>
<accession>A0A369UPN4</accession>
<dbReference type="OrthoDB" id="9789605at2"/>
<dbReference type="InterPro" id="IPR052564">
    <property type="entry name" value="N-acetyltrans/Recomb-assoc"/>
</dbReference>
<dbReference type="Proteomes" id="UP000253782">
    <property type="component" value="Unassembled WGS sequence"/>
</dbReference>
<dbReference type="InterPro" id="IPR016181">
    <property type="entry name" value="Acyl_CoA_acyltransferase"/>
</dbReference>
<comment type="caution">
    <text evidence="2">The sequence shown here is derived from an EMBL/GenBank/DDBJ whole genome shotgun (WGS) entry which is preliminary data.</text>
</comment>
<gene>
    <name evidence="2" type="ORF">DVJ77_10415</name>
</gene>
<protein>
    <submittedName>
        <fullName evidence="2">GNAT family N-acetyltransferase</fullName>
    </submittedName>
</protein>
<sequence>MSSRPSALSLSLRIARVADARAISVLVRRVVRRWVLPDQPAKGVAFLLAGTGTKAIRQRILIDQRFHLAYLGDVLVGVAAIRDDSHLFQLYVSTRYQRRGIARLLWRRVMRDSVRRAGTRRFTLNSSALAVPMYRQLGFVAMGPEQTSPDGIRSTPMQLILASDSHLGML</sequence>
<organism evidence="2 3">
    <name type="scientific">Dyella tabacisoli</name>
    <dbReference type="NCBI Taxonomy" id="2282381"/>
    <lineage>
        <taxon>Bacteria</taxon>
        <taxon>Pseudomonadati</taxon>
        <taxon>Pseudomonadota</taxon>
        <taxon>Gammaproteobacteria</taxon>
        <taxon>Lysobacterales</taxon>
        <taxon>Rhodanobacteraceae</taxon>
        <taxon>Dyella</taxon>
    </lineage>
</organism>
<dbReference type="CDD" id="cd04301">
    <property type="entry name" value="NAT_SF"/>
    <property type="match status" value="1"/>
</dbReference>
<proteinExistence type="predicted"/>
<evidence type="ECO:0000313" key="2">
    <source>
        <dbReference type="EMBL" id="RDD81580.1"/>
    </source>
</evidence>